<feature type="region of interest" description="Disordered" evidence="1">
    <location>
        <begin position="68"/>
        <end position="110"/>
    </location>
</feature>
<protein>
    <submittedName>
        <fullName evidence="2">Uncharacterized protein</fullName>
    </submittedName>
</protein>
<dbReference type="AlphaFoldDB" id="A0AAN7P5X7"/>
<sequence length="110" mass="12020">MGKYQLLHPGRDNPMHQYILGANCLQSIFAEKAWVSKSNMSQQCPIRAKRANSLLSCIRRSITSRDANVAQEDLPADSQSRSAGAVRTGGSQASATAALGRKRLDYGKRK</sequence>
<organism evidence="2 3">
    <name type="scientific">Mycteria americana</name>
    <name type="common">Wood stork</name>
    <dbReference type="NCBI Taxonomy" id="33587"/>
    <lineage>
        <taxon>Eukaryota</taxon>
        <taxon>Metazoa</taxon>
        <taxon>Chordata</taxon>
        <taxon>Craniata</taxon>
        <taxon>Vertebrata</taxon>
        <taxon>Euteleostomi</taxon>
        <taxon>Archelosauria</taxon>
        <taxon>Archosauria</taxon>
        <taxon>Dinosauria</taxon>
        <taxon>Saurischia</taxon>
        <taxon>Theropoda</taxon>
        <taxon>Coelurosauria</taxon>
        <taxon>Aves</taxon>
        <taxon>Neognathae</taxon>
        <taxon>Neoaves</taxon>
        <taxon>Aequornithes</taxon>
        <taxon>Ciconiiformes</taxon>
        <taxon>Ciconiidae</taxon>
        <taxon>Mycteria</taxon>
    </lineage>
</organism>
<reference evidence="2 3" key="1">
    <citation type="journal article" date="2023" name="J. Hered.">
        <title>Chromosome-level genome of the wood stork (Mycteria americana) provides insight into avian chromosome evolution.</title>
        <authorList>
            <person name="Flamio R. Jr."/>
            <person name="Ramstad K.M."/>
        </authorList>
    </citation>
    <scope>NUCLEOTIDE SEQUENCE [LARGE SCALE GENOMIC DNA]</scope>
    <source>
        <strain evidence="2">JAX WOST 10</strain>
    </source>
</reference>
<keyword evidence="3" id="KW-1185">Reference proteome</keyword>
<comment type="caution">
    <text evidence="2">The sequence shown here is derived from an EMBL/GenBank/DDBJ whole genome shotgun (WGS) entry which is preliminary data.</text>
</comment>
<evidence type="ECO:0000313" key="3">
    <source>
        <dbReference type="Proteomes" id="UP001333110"/>
    </source>
</evidence>
<proteinExistence type="predicted"/>
<name>A0AAN7P5X7_MYCAM</name>
<dbReference type="Proteomes" id="UP001333110">
    <property type="component" value="Unassembled WGS sequence"/>
</dbReference>
<gene>
    <name evidence="2" type="ORF">QYF61_010060</name>
</gene>
<evidence type="ECO:0000256" key="1">
    <source>
        <dbReference type="SAM" id="MobiDB-lite"/>
    </source>
</evidence>
<dbReference type="EMBL" id="JAUNZN010000002">
    <property type="protein sequence ID" value="KAK4826540.1"/>
    <property type="molecule type" value="Genomic_DNA"/>
</dbReference>
<evidence type="ECO:0000313" key="2">
    <source>
        <dbReference type="EMBL" id="KAK4826540.1"/>
    </source>
</evidence>
<accession>A0AAN7P5X7</accession>